<comment type="caution">
    <text evidence="5">The sequence shown here is derived from an EMBL/GenBank/DDBJ whole genome shotgun (WGS) entry which is preliminary data.</text>
</comment>
<proteinExistence type="predicted"/>
<feature type="domain" description="Secretin/TonB short N-terminal" evidence="4">
    <location>
        <begin position="46"/>
        <end position="97"/>
    </location>
</feature>
<dbReference type="SUPFAM" id="SSF74653">
    <property type="entry name" value="TolA/TonB C-terminal domain"/>
    <property type="match status" value="1"/>
</dbReference>
<sequence length="226" mass="23400">MLPFTLIASSRVALSETVAPDTVLQFDIPRQSLASALDRYSATTGIVGLYQGRLTIGRVSKTVAGRFTPAAALALLLHDSGLRAEYAAADAFAIVAAPGVSPAMKPVNAVARAGIIQQDAIQQGYSALLQEKISDALCGSTLTRPGNYRVALNFGVGPAGGVEHFNLLGSSGDDKRDDAIFNALQSLAIGRPAPAHMPQPFTIVVLPTSSGGTVDCRPTRSAGRNG</sequence>
<dbReference type="EMBL" id="LVYV01000006">
    <property type="protein sequence ID" value="KZD24082.1"/>
    <property type="molecule type" value="Genomic_DNA"/>
</dbReference>
<accession>A0A161SS46</accession>
<keyword evidence="6" id="KW-1185">Reference proteome</keyword>
<dbReference type="Gene3D" id="3.55.50.30">
    <property type="match status" value="1"/>
</dbReference>
<dbReference type="OrthoDB" id="8207507at2"/>
<name>A0A161SS46_9BRAD</name>
<keyword evidence="2" id="KW-0472">Membrane</keyword>
<dbReference type="GO" id="GO:0019867">
    <property type="term" value="C:outer membrane"/>
    <property type="evidence" value="ECO:0007669"/>
    <property type="project" value="InterPro"/>
</dbReference>
<evidence type="ECO:0000313" key="5">
    <source>
        <dbReference type="EMBL" id="KZD24082.1"/>
    </source>
</evidence>
<dbReference type="AlphaFoldDB" id="A0A161SS46"/>
<reference evidence="5 6" key="1">
    <citation type="submission" date="2016-03" db="EMBL/GenBank/DDBJ databases">
        <title>Microsymbionts genomes from the relict species Vavilovia formosa (Stev.) Fed.</title>
        <authorList>
            <person name="Kopat V."/>
            <person name="Chirak E."/>
            <person name="Kimeklis A."/>
            <person name="Andronov E."/>
        </authorList>
    </citation>
    <scope>NUCLEOTIDE SEQUENCE [LARGE SCALE GENOMIC DNA]</scope>
    <source>
        <strain evidence="5 6">Vaf07</strain>
    </source>
</reference>
<dbReference type="RefSeq" id="WP_068731610.1">
    <property type="nucleotide sequence ID" value="NZ_LVYV01000006.1"/>
</dbReference>
<evidence type="ECO:0000256" key="2">
    <source>
        <dbReference type="ARBA" id="ARBA00023136"/>
    </source>
</evidence>
<evidence type="ECO:0000256" key="1">
    <source>
        <dbReference type="ARBA" id="ARBA00022448"/>
    </source>
</evidence>
<evidence type="ECO:0000313" key="6">
    <source>
        <dbReference type="Proteomes" id="UP000076574"/>
    </source>
</evidence>
<protein>
    <recommendedName>
        <fullName evidence="4">Secretin/TonB short N-terminal domain-containing protein</fullName>
    </recommendedName>
</protein>
<keyword evidence="1" id="KW-0813">Transport</keyword>
<organism evidence="5 6">
    <name type="scientific">Tardiphaga robiniae</name>
    <dbReference type="NCBI Taxonomy" id="943830"/>
    <lineage>
        <taxon>Bacteria</taxon>
        <taxon>Pseudomonadati</taxon>
        <taxon>Pseudomonadota</taxon>
        <taxon>Alphaproteobacteria</taxon>
        <taxon>Hyphomicrobiales</taxon>
        <taxon>Nitrobacteraceae</taxon>
        <taxon>Tardiphaga</taxon>
    </lineage>
</organism>
<dbReference type="STRING" id="943830.A4A58_24885"/>
<dbReference type="SMART" id="SM00965">
    <property type="entry name" value="STN"/>
    <property type="match status" value="1"/>
</dbReference>
<dbReference type="InterPro" id="IPR011662">
    <property type="entry name" value="Secretin/TonB_short_N"/>
</dbReference>
<dbReference type="Proteomes" id="UP000076574">
    <property type="component" value="Unassembled WGS sequence"/>
</dbReference>
<evidence type="ECO:0000256" key="3">
    <source>
        <dbReference type="ARBA" id="ARBA00023237"/>
    </source>
</evidence>
<evidence type="ECO:0000259" key="4">
    <source>
        <dbReference type="SMART" id="SM00965"/>
    </source>
</evidence>
<keyword evidence="3" id="KW-0998">Cell outer membrane</keyword>
<gene>
    <name evidence="5" type="ORF">A4A58_24885</name>
</gene>